<evidence type="ECO:0000313" key="2">
    <source>
        <dbReference type="Proteomes" id="UP000271162"/>
    </source>
</evidence>
<reference evidence="3" key="1">
    <citation type="submission" date="2017-02" db="UniProtKB">
        <authorList>
            <consortium name="WormBaseParasite"/>
        </authorList>
    </citation>
    <scope>IDENTIFICATION</scope>
</reference>
<organism evidence="3">
    <name type="scientific">Nippostrongylus brasiliensis</name>
    <name type="common">Rat hookworm</name>
    <dbReference type="NCBI Taxonomy" id="27835"/>
    <lineage>
        <taxon>Eukaryota</taxon>
        <taxon>Metazoa</taxon>
        <taxon>Ecdysozoa</taxon>
        <taxon>Nematoda</taxon>
        <taxon>Chromadorea</taxon>
        <taxon>Rhabditida</taxon>
        <taxon>Rhabditina</taxon>
        <taxon>Rhabditomorpha</taxon>
        <taxon>Strongyloidea</taxon>
        <taxon>Heligmosomidae</taxon>
        <taxon>Nippostrongylus</taxon>
    </lineage>
</organism>
<dbReference type="WBParaSite" id="NBR_0002079301-mRNA-1">
    <property type="protein sequence ID" value="NBR_0002079301-mRNA-1"/>
    <property type="gene ID" value="NBR_0002079301"/>
</dbReference>
<accession>A0A0N4YU71</accession>
<dbReference type="Proteomes" id="UP000271162">
    <property type="component" value="Unassembled WGS sequence"/>
</dbReference>
<keyword evidence="2" id="KW-1185">Reference proteome</keyword>
<name>A0A0N4YU71_NIPBR</name>
<dbReference type="EMBL" id="UYSL01025524">
    <property type="protein sequence ID" value="VDL84532.1"/>
    <property type="molecule type" value="Genomic_DNA"/>
</dbReference>
<dbReference type="AlphaFoldDB" id="A0A0N4YU71"/>
<sequence>MADKSAFVPVEAVTDRKGSADNEADIDAELFGKKVSTKISLRKSAFFRVFLLTHFSAMGLGRQAADQGKDQVRTKERAECVARTWVTG</sequence>
<evidence type="ECO:0000313" key="3">
    <source>
        <dbReference type="WBParaSite" id="NBR_0002079301-mRNA-1"/>
    </source>
</evidence>
<evidence type="ECO:0000313" key="1">
    <source>
        <dbReference type="EMBL" id="VDL84532.1"/>
    </source>
</evidence>
<proteinExistence type="predicted"/>
<protein>
    <submittedName>
        <fullName evidence="3">Transporter</fullName>
    </submittedName>
</protein>
<reference evidence="1 2" key="2">
    <citation type="submission" date="2018-11" db="EMBL/GenBank/DDBJ databases">
        <authorList>
            <consortium name="Pathogen Informatics"/>
        </authorList>
    </citation>
    <scope>NUCLEOTIDE SEQUENCE [LARGE SCALE GENOMIC DNA]</scope>
</reference>
<gene>
    <name evidence="1" type="ORF">NBR_LOCUS20794</name>
</gene>